<feature type="chain" id="PRO_5045549695" description="Lipoprotein" evidence="1">
    <location>
        <begin position="20"/>
        <end position="165"/>
    </location>
</feature>
<name>A0ABP9VAP9_9DEIO</name>
<keyword evidence="1" id="KW-0732">Signal</keyword>
<accession>A0ABP9VAP9</accession>
<dbReference type="EMBL" id="BAABRN010000004">
    <property type="protein sequence ID" value="GAA5500767.1"/>
    <property type="molecule type" value="Genomic_DNA"/>
</dbReference>
<gene>
    <name evidence="2" type="ORF">Dxin01_00492</name>
</gene>
<reference evidence="2 3" key="1">
    <citation type="submission" date="2024-02" db="EMBL/GenBank/DDBJ databases">
        <title>Deinococcus xinjiangensis NBRC 107630.</title>
        <authorList>
            <person name="Ichikawa N."/>
            <person name="Katano-Makiyama Y."/>
            <person name="Hidaka K."/>
        </authorList>
    </citation>
    <scope>NUCLEOTIDE SEQUENCE [LARGE SCALE GENOMIC DNA]</scope>
    <source>
        <strain evidence="2 3">NBRC 107630</strain>
    </source>
</reference>
<evidence type="ECO:0000313" key="3">
    <source>
        <dbReference type="Proteomes" id="UP001458946"/>
    </source>
</evidence>
<protein>
    <recommendedName>
        <fullName evidence="4">Lipoprotein</fullName>
    </recommendedName>
</protein>
<feature type="signal peptide" evidence="1">
    <location>
        <begin position="1"/>
        <end position="19"/>
    </location>
</feature>
<sequence length="165" mass="18102">MKSVRPAMLALALAGAALLTSCLKKSLDIYTPADSHEYIALCVQDFGPNCEALQPTVKTLSHDISILIGNSDATEEFTAYAKAHGLTLDQFLTSPLREKYARANIFPVGRLTTGTFKSLDGTPHQFVCQDERECVMDGTKHLFQQMPDQRTGSIYIKSFQGEAKA</sequence>
<dbReference type="Proteomes" id="UP001458946">
    <property type="component" value="Unassembled WGS sequence"/>
</dbReference>
<proteinExistence type="predicted"/>
<keyword evidence="3" id="KW-1185">Reference proteome</keyword>
<dbReference type="PROSITE" id="PS51257">
    <property type="entry name" value="PROKAR_LIPOPROTEIN"/>
    <property type="match status" value="1"/>
</dbReference>
<evidence type="ECO:0008006" key="4">
    <source>
        <dbReference type="Google" id="ProtNLM"/>
    </source>
</evidence>
<comment type="caution">
    <text evidence="2">The sequence shown here is derived from an EMBL/GenBank/DDBJ whole genome shotgun (WGS) entry which is preliminary data.</text>
</comment>
<evidence type="ECO:0000256" key="1">
    <source>
        <dbReference type="SAM" id="SignalP"/>
    </source>
</evidence>
<evidence type="ECO:0000313" key="2">
    <source>
        <dbReference type="EMBL" id="GAA5500767.1"/>
    </source>
</evidence>
<organism evidence="2 3">
    <name type="scientific">Deinococcus xinjiangensis</name>
    <dbReference type="NCBI Taxonomy" id="457454"/>
    <lineage>
        <taxon>Bacteria</taxon>
        <taxon>Thermotogati</taxon>
        <taxon>Deinococcota</taxon>
        <taxon>Deinococci</taxon>
        <taxon>Deinococcales</taxon>
        <taxon>Deinococcaceae</taxon>
        <taxon>Deinococcus</taxon>
    </lineage>
</organism>
<dbReference type="RefSeq" id="WP_353540751.1">
    <property type="nucleotide sequence ID" value="NZ_BAABRN010000004.1"/>
</dbReference>